<comment type="caution">
    <text evidence="8">The sequence shown here is derived from an EMBL/GenBank/DDBJ whole genome shotgun (WGS) entry which is preliminary data.</text>
</comment>
<feature type="domain" description="TonB-dependent receptor plug" evidence="7">
    <location>
        <begin position="56"/>
        <end position="164"/>
    </location>
</feature>
<keyword evidence="3" id="KW-0812">Transmembrane</keyword>
<dbReference type="Proteomes" id="UP001166291">
    <property type="component" value="Unassembled WGS sequence"/>
</dbReference>
<keyword evidence="3 4" id="KW-0472">Membrane</keyword>
<evidence type="ECO:0000313" key="8">
    <source>
        <dbReference type="EMBL" id="MBW2939972.1"/>
    </source>
</evidence>
<evidence type="ECO:0000259" key="7">
    <source>
        <dbReference type="Pfam" id="PF07715"/>
    </source>
</evidence>
<dbReference type="CDD" id="cd01347">
    <property type="entry name" value="ligand_gated_channel"/>
    <property type="match status" value="1"/>
</dbReference>
<evidence type="ECO:0000313" key="9">
    <source>
        <dbReference type="Proteomes" id="UP001166291"/>
    </source>
</evidence>
<dbReference type="PROSITE" id="PS52016">
    <property type="entry name" value="TONB_DEPENDENT_REC_3"/>
    <property type="match status" value="1"/>
</dbReference>
<protein>
    <submittedName>
        <fullName evidence="8">TonB-dependent receptor</fullName>
    </submittedName>
</protein>
<keyword evidence="1" id="KW-0406">Ion transport</keyword>
<reference evidence="8" key="1">
    <citation type="submission" date="2021-07" db="EMBL/GenBank/DDBJ databases">
        <title>Zhongshania sp. CAU 1632 isolated from seawater.</title>
        <authorList>
            <person name="Kim W."/>
        </authorList>
    </citation>
    <scope>NUCLEOTIDE SEQUENCE</scope>
    <source>
        <strain evidence="8">CAU 1632</strain>
    </source>
</reference>
<evidence type="ECO:0000256" key="2">
    <source>
        <dbReference type="ARBA" id="ARBA00023077"/>
    </source>
</evidence>
<gene>
    <name evidence="8" type="ORF">KXJ70_04260</name>
</gene>
<organism evidence="8 9">
    <name type="scientific">Zhongshania aquimaris</name>
    <dbReference type="NCBI Taxonomy" id="2857107"/>
    <lineage>
        <taxon>Bacteria</taxon>
        <taxon>Pseudomonadati</taxon>
        <taxon>Pseudomonadota</taxon>
        <taxon>Gammaproteobacteria</taxon>
        <taxon>Cellvibrionales</taxon>
        <taxon>Spongiibacteraceae</taxon>
        <taxon>Zhongshania</taxon>
    </lineage>
</organism>
<keyword evidence="3" id="KW-0998">Cell outer membrane</keyword>
<feature type="signal peptide" evidence="5">
    <location>
        <begin position="1"/>
        <end position="29"/>
    </location>
</feature>
<feature type="domain" description="TonB-dependent receptor-like beta-barrel" evidence="6">
    <location>
        <begin position="246"/>
        <end position="699"/>
    </location>
</feature>
<keyword evidence="3" id="KW-1134">Transmembrane beta strand</keyword>
<feature type="chain" id="PRO_5045487081" evidence="5">
    <location>
        <begin position="30"/>
        <end position="760"/>
    </location>
</feature>
<dbReference type="Pfam" id="PF00593">
    <property type="entry name" value="TonB_dep_Rec_b-barrel"/>
    <property type="match status" value="1"/>
</dbReference>
<dbReference type="InterPro" id="IPR012910">
    <property type="entry name" value="Plug_dom"/>
</dbReference>
<name>A0ABS6VNT3_9GAMM</name>
<keyword evidence="3" id="KW-0813">Transport</keyword>
<sequence length="760" mass="83596">MKHTLSLTPLCAAVSISLFGSVGSGHVHAQQESSRNITSTIEEVMVTARRRSENMQEIPVSVTAFTSSDIAEIGISDISHISELTPNLVILPNSGGNDGALICMRGLCRTDFTITEDPMVGVYVDGIYVGKSIGSLFDVAELDRVEVLRGPQGTLYGKNTLGGAVILHTRKPSGELGGKATVTAGNYNRIDTKSYIEFPVTDQLAANVSALTKNRDPFVKNNLGDDRWDEDNQALHGALQWTPLDRMTLNYAYDWQKKREQPMASQMTSATGWLAAMYGQDVRPNRESNVTTFGASHSNIDLNAHGLTIEYELDSIGTFEDLALKSISGYRTVENDLLNNATGASSPFIYNRDIFDYDALTQEVQLTGTAFNGFFDFVVGVFYFNEQGDYSNEQEIDAFASHVVLNTEIDNTSKALFTEVTSHLTDKLDFSLGIRYTEEDREQHHTLIDVSSGFVVMDTYNQTYLGAPEQIPTTITESNVSPRVSINYQWNDSLMTFATYARGFKSGGFNARANTPLQWGPYDDMQVDSYELGMKSNWLENRVQFNMTAFHQNLSDMQAQVNAVDPGNTQGGFSIVIQNAAEATIAGAEAELIMRVVDGLDISAGYGYIDAQYDKFNSFDINTGAVSDIAEDRAFEFSPKNSYNLSLNYTVPSFTSIGTLRARLDWSGTSKIYVTPKISGNDDINQDSYDLLNTRITFDDVALGDGILAVSIWGKNITDEEYKIGGFEVDAGGGARVGTNQWGEPRTFGIDVTYRFGSLL</sequence>
<evidence type="ECO:0000256" key="5">
    <source>
        <dbReference type="SAM" id="SignalP"/>
    </source>
</evidence>
<dbReference type="EMBL" id="JAHWDQ010000001">
    <property type="protein sequence ID" value="MBW2939972.1"/>
    <property type="molecule type" value="Genomic_DNA"/>
</dbReference>
<evidence type="ECO:0000256" key="1">
    <source>
        <dbReference type="ARBA" id="ARBA00023065"/>
    </source>
</evidence>
<dbReference type="RefSeq" id="WP_219042203.1">
    <property type="nucleotide sequence ID" value="NZ_JAHWDQ010000001.1"/>
</dbReference>
<accession>A0ABS6VNT3</accession>
<dbReference type="PANTHER" id="PTHR32552:SF81">
    <property type="entry name" value="TONB-DEPENDENT OUTER MEMBRANE RECEPTOR"/>
    <property type="match status" value="1"/>
</dbReference>
<keyword evidence="2 4" id="KW-0798">TonB box</keyword>
<keyword evidence="8" id="KW-0675">Receptor</keyword>
<evidence type="ECO:0000256" key="3">
    <source>
        <dbReference type="PROSITE-ProRule" id="PRU01360"/>
    </source>
</evidence>
<dbReference type="InterPro" id="IPR039426">
    <property type="entry name" value="TonB-dep_rcpt-like"/>
</dbReference>
<keyword evidence="9" id="KW-1185">Reference proteome</keyword>
<comment type="similarity">
    <text evidence="3 4">Belongs to the TonB-dependent receptor family.</text>
</comment>
<evidence type="ECO:0000256" key="4">
    <source>
        <dbReference type="RuleBase" id="RU003357"/>
    </source>
</evidence>
<comment type="subcellular location">
    <subcellularLocation>
        <location evidence="3">Cell outer membrane</location>
        <topology evidence="3">Multi-pass membrane protein</topology>
    </subcellularLocation>
</comment>
<dbReference type="PANTHER" id="PTHR32552">
    <property type="entry name" value="FERRICHROME IRON RECEPTOR-RELATED"/>
    <property type="match status" value="1"/>
</dbReference>
<proteinExistence type="inferred from homology"/>
<keyword evidence="5" id="KW-0732">Signal</keyword>
<dbReference type="Pfam" id="PF07715">
    <property type="entry name" value="Plug"/>
    <property type="match status" value="1"/>
</dbReference>
<dbReference type="InterPro" id="IPR000531">
    <property type="entry name" value="Beta-barrel_TonB"/>
</dbReference>
<evidence type="ECO:0000259" key="6">
    <source>
        <dbReference type="Pfam" id="PF00593"/>
    </source>
</evidence>